<dbReference type="InterPro" id="IPR010064">
    <property type="entry name" value="HK97-gp10_tail"/>
</dbReference>
<dbReference type="EMBL" id="FQZV01000041">
    <property type="protein sequence ID" value="SHJ78213.1"/>
    <property type="molecule type" value="Genomic_DNA"/>
</dbReference>
<dbReference type="Proteomes" id="UP000184536">
    <property type="component" value="Unassembled WGS sequence"/>
</dbReference>
<evidence type="ECO:0000313" key="2">
    <source>
        <dbReference type="EMBL" id="SHJ78213.1"/>
    </source>
</evidence>
<dbReference type="AlphaFoldDB" id="A0A1M6M4I9"/>
<proteinExistence type="predicted"/>
<evidence type="ECO:0000256" key="1">
    <source>
        <dbReference type="SAM" id="MobiDB-lite"/>
    </source>
</evidence>
<accession>A0A1M6M4I9</accession>
<dbReference type="OrthoDB" id="1850874at2"/>
<reference evidence="3" key="1">
    <citation type="submission" date="2016-11" db="EMBL/GenBank/DDBJ databases">
        <authorList>
            <person name="Varghese N."/>
            <person name="Submissions S."/>
        </authorList>
    </citation>
    <scope>NUCLEOTIDE SEQUENCE [LARGE SCALE GENOMIC DNA]</scope>
    <source>
        <strain evidence="3">DSM 17957</strain>
    </source>
</reference>
<evidence type="ECO:0000313" key="3">
    <source>
        <dbReference type="Proteomes" id="UP000184536"/>
    </source>
</evidence>
<gene>
    <name evidence="2" type="ORF">SAMN02745975_02860</name>
</gene>
<protein>
    <submittedName>
        <fullName evidence="2">Bacteriophage HK97-gp10, putative tail-component</fullName>
    </submittedName>
</protein>
<keyword evidence="3" id="KW-1185">Reference proteome</keyword>
<dbReference type="Pfam" id="PF04883">
    <property type="entry name" value="HK97-gp10_like"/>
    <property type="match status" value="1"/>
</dbReference>
<feature type="region of interest" description="Disordered" evidence="1">
    <location>
        <begin position="63"/>
        <end position="85"/>
    </location>
</feature>
<sequence>MSVDNKGLINLQKQLEQLRDEVPDIMEELVIGEGVYAVKQAKHICKNDVPDIMNTGDYRNNFHAGNKALTHQNNNDHDGSRPQRSGRRYRIDVYNNLNYAKPLEYGFRSHFVPGHWSGHVFVYQKNDPEGGMYVGPYGGYVRGHFTLLRAIRRTKDTQNARLTRKIDQIIQERLSPRGSG</sequence>
<dbReference type="STRING" id="1121919.SAMN02745975_02860"/>
<name>A0A1M6M4I9_9FIRM</name>
<dbReference type="RefSeq" id="WP_110941918.1">
    <property type="nucleotide sequence ID" value="NZ_FQZV01000041.1"/>
</dbReference>
<organism evidence="2 3">
    <name type="scientific">Geosporobacter subterraneus DSM 17957</name>
    <dbReference type="NCBI Taxonomy" id="1121919"/>
    <lineage>
        <taxon>Bacteria</taxon>
        <taxon>Bacillati</taxon>
        <taxon>Bacillota</taxon>
        <taxon>Clostridia</taxon>
        <taxon>Peptostreptococcales</taxon>
        <taxon>Thermotaleaceae</taxon>
        <taxon>Geosporobacter</taxon>
    </lineage>
</organism>